<organism evidence="4 5">
    <name type="scientific">Bifidobacterium vespertilionis</name>
    <dbReference type="NCBI Taxonomy" id="2562524"/>
    <lineage>
        <taxon>Bacteria</taxon>
        <taxon>Bacillati</taxon>
        <taxon>Actinomycetota</taxon>
        <taxon>Actinomycetes</taxon>
        <taxon>Bifidobacteriales</taxon>
        <taxon>Bifidobacteriaceae</taxon>
        <taxon>Bifidobacterium</taxon>
    </lineage>
</organism>
<dbReference type="RefSeq" id="WP_150353085.1">
    <property type="nucleotide sequence ID" value="NZ_RZNZ01000003.1"/>
</dbReference>
<evidence type="ECO:0000313" key="6">
    <source>
        <dbReference type="Proteomes" id="UP000374630"/>
    </source>
</evidence>
<keyword evidence="1 4" id="KW-0378">Hydrolase</keyword>
<proteinExistence type="predicted"/>
<protein>
    <submittedName>
        <fullName evidence="4">Alpha/beta hydrolase</fullName>
    </submittedName>
</protein>
<dbReference type="PANTHER" id="PTHR48081">
    <property type="entry name" value="AB HYDROLASE SUPERFAMILY PROTEIN C4A8.06C"/>
    <property type="match status" value="1"/>
</dbReference>
<dbReference type="InterPro" id="IPR050300">
    <property type="entry name" value="GDXG_lipolytic_enzyme"/>
</dbReference>
<dbReference type="Gene3D" id="3.40.50.1820">
    <property type="entry name" value="alpha/beta hydrolase"/>
    <property type="match status" value="1"/>
</dbReference>
<feature type="domain" description="BD-FAE-like" evidence="2">
    <location>
        <begin position="35"/>
        <end position="219"/>
    </location>
</feature>
<accession>A0A5J5DXY0</accession>
<dbReference type="InterPro" id="IPR029058">
    <property type="entry name" value="AB_hydrolase_fold"/>
</dbReference>
<keyword evidence="6" id="KW-1185">Reference proteome</keyword>
<evidence type="ECO:0000259" key="2">
    <source>
        <dbReference type="Pfam" id="PF20434"/>
    </source>
</evidence>
<evidence type="ECO:0000313" key="3">
    <source>
        <dbReference type="EMBL" id="KAA8821683.1"/>
    </source>
</evidence>
<dbReference type="InterPro" id="IPR049492">
    <property type="entry name" value="BD-FAE-like_dom"/>
</dbReference>
<dbReference type="GO" id="GO:0016787">
    <property type="term" value="F:hydrolase activity"/>
    <property type="evidence" value="ECO:0007669"/>
    <property type="project" value="UniProtKB-KW"/>
</dbReference>
<comment type="caution">
    <text evidence="4">The sequence shown here is derived from an EMBL/GenBank/DDBJ whole genome shotgun (WGS) entry which is preliminary data.</text>
</comment>
<evidence type="ECO:0000256" key="1">
    <source>
        <dbReference type="ARBA" id="ARBA00022801"/>
    </source>
</evidence>
<dbReference type="Pfam" id="PF20434">
    <property type="entry name" value="BD-FAE"/>
    <property type="match status" value="1"/>
</dbReference>
<dbReference type="EMBL" id="RZNZ01000003">
    <property type="protein sequence ID" value="KAA8821683.1"/>
    <property type="molecule type" value="Genomic_DNA"/>
</dbReference>
<dbReference type="OrthoDB" id="9794725at2"/>
<dbReference type="SUPFAM" id="SSF53474">
    <property type="entry name" value="alpha/beta-Hydrolases"/>
    <property type="match status" value="1"/>
</dbReference>
<evidence type="ECO:0000313" key="4">
    <source>
        <dbReference type="EMBL" id="KAA8824763.1"/>
    </source>
</evidence>
<reference evidence="5 6" key="1">
    <citation type="journal article" date="2019" name="Syst. Appl. Microbiol.">
        <title>Characterization of Bifidobacterium species in feaces of the Egyptian fruit bat: Description of B. vespertilionis sp. nov. and B. rousetti sp. nov.</title>
        <authorList>
            <person name="Modesto M."/>
            <person name="Satti M."/>
            <person name="Watanabe K."/>
            <person name="Puglisi E."/>
            <person name="Morelli L."/>
            <person name="Huang C.-H."/>
            <person name="Liou J.-S."/>
            <person name="Miyashita M."/>
            <person name="Tamura T."/>
            <person name="Saito S."/>
            <person name="Mori K."/>
            <person name="Huang L."/>
            <person name="Sciavilla P."/>
            <person name="Sandri C."/>
            <person name="Spiezio C."/>
            <person name="Vitali F."/>
            <person name="Cavalieri D."/>
            <person name="Perpetuini G."/>
            <person name="Tofalo R."/>
            <person name="Bonetti A."/>
            <person name="Arita M."/>
            <person name="Mattarelli P."/>
        </authorList>
    </citation>
    <scope>NUCLEOTIDE SEQUENCE [LARGE SCALE GENOMIC DNA]</scope>
    <source>
        <strain evidence="3 6">RST16</strain>
        <strain evidence="4 5">RST8</strain>
    </source>
</reference>
<dbReference type="EMBL" id="RZOA01000001">
    <property type="protein sequence ID" value="KAA8824763.1"/>
    <property type="molecule type" value="Genomic_DNA"/>
</dbReference>
<dbReference type="Proteomes" id="UP000374630">
    <property type="component" value="Unassembled WGS sequence"/>
</dbReference>
<dbReference type="AlphaFoldDB" id="A0A5J5DXY0"/>
<name>A0A5J5DXY0_9BIFI</name>
<dbReference type="Proteomes" id="UP000345527">
    <property type="component" value="Unassembled WGS sequence"/>
</dbReference>
<sequence length="280" mass="31052">MRYFEETINGVDGSEALFRGYVISNSEAMDPDRVRPAVLILPGGGYTRTSPREAEPIALKMLGYGYQAFILDYSCAPSEYPVALLETAEAMRRIRTHAAEWHIDPDAIVICGFSAGGHAAAFFSERWNGAEVREHGFDPEEIRPNGMLLGYPVITSGPYAHRGSIDNLLGPERKDDPKWLDLVSLERHVTADVPPTFVWTTVTDRSVPVQNTLLFVNALVDAGVNVEVHIFPEGNHGSSLGTRETDNPTGWIGNLTCVQIWPDLVDRWIQGRFPNATSWK</sequence>
<evidence type="ECO:0000313" key="5">
    <source>
        <dbReference type="Proteomes" id="UP000345527"/>
    </source>
</evidence>
<gene>
    <name evidence="4" type="ORF">EM848_00690</name>
    <name evidence="3" type="ORF">EMO90_03395</name>
</gene>
<dbReference type="PANTHER" id="PTHR48081:SF6">
    <property type="entry name" value="PEPTIDASE S9 PROLYL OLIGOPEPTIDASE CATALYTIC DOMAIN-CONTAINING PROTEIN"/>
    <property type="match status" value="1"/>
</dbReference>